<dbReference type="InterPro" id="IPR036465">
    <property type="entry name" value="vWFA_dom_sf"/>
</dbReference>
<dbReference type="PANTHER" id="PTHR41248">
    <property type="entry name" value="NORD PROTEIN"/>
    <property type="match status" value="1"/>
</dbReference>
<dbReference type="InterPro" id="IPR051928">
    <property type="entry name" value="NorD/CobT"/>
</dbReference>
<evidence type="ECO:0000313" key="2">
    <source>
        <dbReference type="EMBL" id="ODP27292.1"/>
    </source>
</evidence>
<comment type="caution">
    <text evidence="2">The sequence shown here is derived from an EMBL/GenBank/DDBJ whole genome shotgun (WGS) entry which is preliminary data.</text>
</comment>
<evidence type="ECO:0008006" key="4">
    <source>
        <dbReference type="Google" id="ProtNLM"/>
    </source>
</evidence>
<dbReference type="AlphaFoldDB" id="A0A1E3L0H1"/>
<feature type="coiled-coil region" evidence="1">
    <location>
        <begin position="254"/>
        <end position="317"/>
    </location>
</feature>
<reference evidence="2 3" key="1">
    <citation type="submission" date="2016-08" db="EMBL/GenBank/DDBJ databases">
        <title>Genome sequencing of Paenibacillus sp. TI45-13ar, isolated from Korean traditional nuruk.</title>
        <authorList>
            <person name="Kim S.-J."/>
        </authorList>
    </citation>
    <scope>NUCLEOTIDE SEQUENCE [LARGE SCALE GENOMIC DNA]</scope>
    <source>
        <strain evidence="2 3">TI45-13ar</strain>
    </source>
</reference>
<gene>
    <name evidence="2" type="ORF">PTI45_03321</name>
</gene>
<proteinExistence type="predicted"/>
<dbReference type="EMBL" id="MDER01000062">
    <property type="protein sequence ID" value="ODP27292.1"/>
    <property type="molecule type" value="Genomic_DNA"/>
</dbReference>
<evidence type="ECO:0000313" key="3">
    <source>
        <dbReference type="Proteomes" id="UP000094578"/>
    </source>
</evidence>
<organism evidence="2 3">
    <name type="scientific">Paenibacillus nuruki</name>
    <dbReference type="NCBI Taxonomy" id="1886670"/>
    <lineage>
        <taxon>Bacteria</taxon>
        <taxon>Bacillati</taxon>
        <taxon>Bacillota</taxon>
        <taxon>Bacilli</taxon>
        <taxon>Bacillales</taxon>
        <taxon>Paenibacillaceae</taxon>
        <taxon>Paenibacillus</taxon>
    </lineage>
</organism>
<name>A0A1E3L0H1_9BACL</name>
<dbReference type="Proteomes" id="UP000094578">
    <property type="component" value="Unassembled WGS sequence"/>
</dbReference>
<dbReference type="Gene3D" id="3.40.50.410">
    <property type="entry name" value="von Willebrand factor, type A domain"/>
    <property type="match status" value="1"/>
</dbReference>
<evidence type="ECO:0000256" key="1">
    <source>
        <dbReference type="SAM" id="Coils"/>
    </source>
</evidence>
<dbReference type="PANTHER" id="PTHR41248:SF1">
    <property type="entry name" value="NORD PROTEIN"/>
    <property type="match status" value="1"/>
</dbReference>
<dbReference type="SUPFAM" id="SSF53300">
    <property type="entry name" value="vWA-like"/>
    <property type="match status" value="1"/>
</dbReference>
<accession>A0A1E3L0H1</accession>
<keyword evidence="1" id="KW-0175">Coiled coil</keyword>
<dbReference type="STRING" id="1886670.PTI45_03321"/>
<sequence>MTFIAIETKEALIQKRELERLKRYLFIKFGKKAFDMFWTTHSTSYTDYKGIYVKYDLQTTQHRLFSEDELRLLRKTHAIHERGHIQYDIGGVTHQWIKDNASSDQIDWKNNVKYPEEWLRYFAGMMIDVRMEYYVALGLPESKTLFEFTNEHWRFGIRGLEAGACRINDFRECIASRGFQLKDLEWHTDAIELADQVTDILTSLRESKSTVDCMDHTLQLVQAVWPTLYDWLELNDFKPNLSISNYDSESWGDKAEVEKNIEEILQAAEEQLNQEDIDPADKDKLLKQLKKEILEDEQLVEDEIKDYEDRKETVEIDLPKIGESVSEAVTIKPYRHQNLHCYNQIKNELKKSIARTSKELKKILAPEEDILLTNQRSGHLDIGEIWSALKTDNSNIFRSEIKGSDGINARTFIMNDISGSTSMPFGKGTEKIIDVMKQSLILLNEVCEQIKLPLEIFAFTETRHTEIYPLKPFNKSTNLEKSFIGAIKAEEGNRDSLALQWIINRAQNYVEELRIIFMISDGLPTFSKNEDLYTIRNMVQVANKSGIDVVCLFIGNPRNFNQVKTMYPGHAILVTNNLQRDLINQLTKIIKKRKGIH</sequence>
<dbReference type="RefSeq" id="WP_069328714.1">
    <property type="nucleotide sequence ID" value="NZ_MDER01000062.1"/>
</dbReference>
<keyword evidence="3" id="KW-1185">Reference proteome</keyword>
<protein>
    <recommendedName>
        <fullName evidence="4">VWFA domain-containing protein</fullName>
    </recommendedName>
</protein>